<dbReference type="GO" id="GO:0009236">
    <property type="term" value="P:cobalamin biosynthetic process"/>
    <property type="evidence" value="ECO:0007669"/>
    <property type="project" value="InterPro"/>
</dbReference>
<dbReference type="Proteomes" id="UP000059425">
    <property type="component" value="Chromosome"/>
</dbReference>
<evidence type="ECO:0000313" key="3">
    <source>
        <dbReference type="Proteomes" id="UP000059425"/>
    </source>
</evidence>
<dbReference type="PANTHER" id="PTHR37477:SF1">
    <property type="entry name" value="COBALT-PRECORRIN-5A HYDROLASE"/>
    <property type="match status" value="1"/>
</dbReference>
<dbReference type="EMBL" id="CP012831">
    <property type="protein sequence ID" value="ALI05325.1"/>
    <property type="molecule type" value="Genomic_DNA"/>
</dbReference>
<organism evidence="2 3">
    <name type="scientific">Pseudomonas fluorescens</name>
    <dbReference type="NCBI Taxonomy" id="294"/>
    <lineage>
        <taxon>Bacteria</taxon>
        <taxon>Pseudomonadati</taxon>
        <taxon>Pseudomonadota</taxon>
        <taxon>Gammaproteobacteria</taxon>
        <taxon>Pseudomonadales</taxon>
        <taxon>Pseudomonadaceae</taxon>
        <taxon>Pseudomonas</taxon>
    </lineage>
</organism>
<dbReference type="InterPro" id="IPR052553">
    <property type="entry name" value="CbiG_hydrolase"/>
</dbReference>
<dbReference type="Gene3D" id="3.30.420.180">
    <property type="entry name" value="CobE/GbiG C-terminal domain"/>
    <property type="match status" value="1"/>
</dbReference>
<evidence type="ECO:0000313" key="2">
    <source>
        <dbReference type="EMBL" id="ALI05325.1"/>
    </source>
</evidence>
<proteinExistence type="predicted"/>
<feature type="domain" description="CobE/GbiG C-terminal" evidence="1">
    <location>
        <begin position="7"/>
        <end position="131"/>
    </location>
</feature>
<protein>
    <submittedName>
        <fullName evidence="2">Cobalamin biosynthesis protein CobE</fullName>
    </submittedName>
</protein>
<dbReference type="AlphaFoldDB" id="A0A0N9WPG1"/>
<dbReference type="SUPFAM" id="SSF159664">
    <property type="entry name" value="CobE/GbiG C-terminal domain-like"/>
    <property type="match status" value="1"/>
</dbReference>
<dbReference type="RefSeq" id="WP_060738116.1">
    <property type="nucleotide sequence ID" value="NZ_CP012831.1"/>
</dbReference>
<gene>
    <name evidence="2" type="ORF">AO356_00525</name>
</gene>
<dbReference type="InterPro" id="IPR036518">
    <property type="entry name" value="CobE/GbiG_C_sf"/>
</dbReference>
<dbReference type="PANTHER" id="PTHR37477">
    <property type="entry name" value="COBALT-PRECORRIN-5A HYDROLASE"/>
    <property type="match status" value="1"/>
</dbReference>
<reference evidence="2 3" key="2">
    <citation type="journal article" date="2018" name="Nature">
        <title>Mutant phenotypes for thousands of bacterial genes of unknown function.</title>
        <authorList>
            <person name="Price M.N."/>
            <person name="Wetmore K.M."/>
            <person name="Waters R.J."/>
            <person name="Callaghan M."/>
            <person name="Ray J."/>
            <person name="Liu H."/>
            <person name="Kuehl J.V."/>
            <person name="Melnyk R.A."/>
            <person name="Lamson J.S."/>
            <person name="Suh Y."/>
            <person name="Carlson H.K."/>
            <person name="Esquivel Z."/>
            <person name="Sadeeshkumar H."/>
            <person name="Chakraborty R."/>
            <person name="Zane G.M."/>
            <person name="Rubin B.E."/>
            <person name="Wall J.D."/>
            <person name="Visel A."/>
            <person name="Bristow J."/>
            <person name="Blow M.J."/>
            <person name="Arkin A.P."/>
            <person name="Deutschbauer A.M."/>
        </authorList>
    </citation>
    <scope>NUCLEOTIDE SEQUENCE [LARGE SCALE GENOMIC DNA]</scope>
    <source>
        <strain evidence="2 3">FW300-N2C3</strain>
    </source>
</reference>
<dbReference type="OrthoDB" id="9781023at2"/>
<dbReference type="Pfam" id="PF01890">
    <property type="entry name" value="CbiG_C"/>
    <property type="match status" value="1"/>
</dbReference>
<dbReference type="InterPro" id="IPR002750">
    <property type="entry name" value="CobE/GbiG_C"/>
</dbReference>
<evidence type="ECO:0000259" key="1">
    <source>
        <dbReference type="Pfam" id="PF01890"/>
    </source>
</evidence>
<reference evidence="3" key="1">
    <citation type="submission" date="2015-09" db="EMBL/GenBank/DDBJ databases">
        <title>Whole genome sequence of Pseudomonas fluorescens FW300-N2C3.</title>
        <authorList>
            <person name="Ray J."/>
            <person name="Melnyk R."/>
            <person name="Deutschbauer A."/>
        </authorList>
    </citation>
    <scope>NUCLEOTIDE SEQUENCE [LARGE SCALE GENOMIC DNA]</scope>
    <source>
        <strain evidence="3">FW300-N2C3</strain>
    </source>
</reference>
<name>A0A0N9WPG1_PSEFL</name>
<sequence length="134" mass="13998">MSTGSILVIGLGCQRGCPASTLRALLEQTLLAHGIELQQVRALASIDLKRDEPGLLELAGQLALPLTCFSAEQLAGYERRLSHRSEIAFAQTGCYGIAESAALALADQLGTTPATLLIPRQTGPMSTLALAVVA</sequence>
<accession>A0A0N9WPG1</accession>